<feature type="transmembrane region" description="Helical" evidence="1">
    <location>
        <begin position="12"/>
        <end position="33"/>
    </location>
</feature>
<dbReference type="GeneID" id="79269822"/>
<gene>
    <name evidence="2" type="ORF">ACFQKD_03155</name>
</gene>
<protein>
    <submittedName>
        <fullName evidence="2">Uncharacterized protein</fullName>
    </submittedName>
</protein>
<feature type="transmembrane region" description="Helical" evidence="1">
    <location>
        <begin position="45"/>
        <end position="64"/>
    </location>
</feature>
<accession>A0ABD5WVF2</accession>
<organism evidence="2 3">
    <name type="scientific">Halobaculum marinum</name>
    <dbReference type="NCBI Taxonomy" id="3031996"/>
    <lineage>
        <taxon>Archaea</taxon>
        <taxon>Methanobacteriati</taxon>
        <taxon>Methanobacteriota</taxon>
        <taxon>Stenosarchaea group</taxon>
        <taxon>Halobacteria</taxon>
        <taxon>Halobacteriales</taxon>
        <taxon>Haloferacaceae</taxon>
        <taxon>Halobaculum</taxon>
    </lineage>
</organism>
<keyword evidence="1" id="KW-0472">Membrane</keyword>
<dbReference type="AlphaFoldDB" id="A0ABD5WVF2"/>
<evidence type="ECO:0000313" key="3">
    <source>
        <dbReference type="Proteomes" id="UP001596388"/>
    </source>
</evidence>
<keyword evidence="1" id="KW-0812">Transmembrane</keyword>
<proteinExistence type="predicted"/>
<feature type="transmembrane region" description="Helical" evidence="1">
    <location>
        <begin position="115"/>
        <end position="136"/>
    </location>
</feature>
<dbReference type="RefSeq" id="WP_276239235.1">
    <property type="nucleotide sequence ID" value="NZ_CP119989.1"/>
</dbReference>
<dbReference type="EMBL" id="JBHTAG010000002">
    <property type="protein sequence ID" value="MFC7096291.1"/>
    <property type="molecule type" value="Genomic_DNA"/>
</dbReference>
<comment type="caution">
    <text evidence="2">The sequence shown here is derived from an EMBL/GenBank/DDBJ whole genome shotgun (WGS) entry which is preliminary data.</text>
</comment>
<dbReference type="Proteomes" id="UP001596388">
    <property type="component" value="Unassembled WGS sequence"/>
</dbReference>
<sequence>MSSLRYRASRVEIVALGVLLAALGGVLTFVWVQDAVYAAALPTPGWLPAALTLVAGVSLSLLRLELRSATGVLVVLLPTSYVCYMLLVLSPQLLAGWELSTLLLLFTYGAGGQGFLAWLVTFPMVFVAGFGTHLVVDELYGG</sequence>
<keyword evidence="3" id="KW-1185">Reference proteome</keyword>
<reference evidence="2 3" key="1">
    <citation type="journal article" date="2019" name="Int. J. Syst. Evol. Microbiol.">
        <title>The Global Catalogue of Microorganisms (GCM) 10K type strain sequencing project: providing services to taxonomists for standard genome sequencing and annotation.</title>
        <authorList>
            <consortium name="The Broad Institute Genomics Platform"/>
            <consortium name="The Broad Institute Genome Sequencing Center for Infectious Disease"/>
            <person name="Wu L."/>
            <person name="Ma J."/>
        </authorList>
    </citation>
    <scope>NUCLEOTIDE SEQUENCE [LARGE SCALE GENOMIC DNA]</scope>
    <source>
        <strain evidence="2 3">DT55</strain>
    </source>
</reference>
<name>A0ABD5WVF2_9EURY</name>
<evidence type="ECO:0000256" key="1">
    <source>
        <dbReference type="SAM" id="Phobius"/>
    </source>
</evidence>
<feature type="transmembrane region" description="Helical" evidence="1">
    <location>
        <begin position="71"/>
        <end position="95"/>
    </location>
</feature>
<evidence type="ECO:0000313" key="2">
    <source>
        <dbReference type="EMBL" id="MFC7096291.1"/>
    </source>
</evidence>
<keyword evidence="1" id="KW-1133">Transmembrane helix</keyword>